<evidence type="ECO:0000313" key="3">
    <source>
        <dbReference type="Proteomes" id="UP000186513"/>
    </source>
</evidence>
<evidence type="ECO:0000313" key="2">
    <source>
        <dbReference type="EMBL" id="SFZ76769.1"/>
    </source>
</evidence>
<proteinExistence type="predicted"/>
<feature type="transmembrane region" description="Helical" evidence="1">
    <location>
        <begin position="38"/>
        <end position="59"/>
    </location>
</feature>
<keyword evidence="1" id="KW-0812">Transmembrane</keyword>
<dbReference type="STRING" id="1121279.SAMN02745887_02116"/>
<evidence type="ECO:0000256" key="1">
    <source>
        <dbReference type="SAM" id="Phobius"/>
    </source>
</evidence>
<keyword evidence="3" id="KW-1185">Reference proteome</keyword>
<dbReference type="AlphaFoldDB" id="A0A1K2HJP8"/>
<name>A0A1K2HJP8_9NEIS</name>
<feature type="transmembrane region" description="Helical" evidence="1">
    <location>
        <begin position="71"/>
        <end position="90"/>
    </location>
</feature>
<reference evidence="2 3" key="1">
    <citation type="submission" date="2016-11" db="EMBL/GenBank/DDBJ databases">
        <authorList>
            <person name="Jaros S."/>
            <person name="Januszkiewicz K."/>
            <person name="Wedrychowicz H."/>
        </authorList>
    </citation>
    <scope>NUCLEOTIDE SEQUENCE [LARGE SCALE GENOMIC DNA]</scope>
    <source>
        <strain evidence="2 3">DSM 18899</strain>
    </source>
</reference>
<keyword evidence="1" id="KW-1133">Transmembrane helix</keyword>
<organism evidence="2 3">
    <name type="scientific">Chitinimonas taiwanensis DSM 18899</name>
    <dbReference type="NCBI Taxonomy" id="1121279"/>
    <lineage>
        <taxon>Bacteria</taxon>
        <taxon>Pseudomonadati</taxon>
        <taxon>Pseudomonadota</taxon>
        <taxon>Betaproteobacteria</taxon>
        <taxon>Neisseriales</taxon>
        <taxon>Chitinibacteraceae</taxon>
        <taxon>Chitinimonas</taxon>
    </lineage>
</organism>
<dbReference type="Proteomes" id="UP000186513">
    <property type="component" value="Unassembled WGS sequence"/>
</dbReference>
<keyword evidence="1" id="KW-0472">Membrane</keyword>
<accession>A0A1K2HJP8</accession>
<protein>
    <submittedName>
        <fullName evidence="2">Uncharacterized protein</fullName>
    </submittedName>
</protein>
<dbReference type="OrthoDB" id="9934242at2"/>
<dbReference type="EMBL" id="FPKR01000007">
    <property type="protein sequence ID" value="SFZ76769.1"/>
    <property type="molecule type" value="Genomic_DNA"/>
</dbReference>
<dbReference type="RefSeq" id="WP_072428617.1">
    <property type="nucleotide sequence ID" value="NZ_FPKR01000007.1"/>
</dbReference>
<gene>
    <name evidence="2" type="ORF">SAMN02745887_02116</name>
</gene>
<sequence>MKLVEVFVRMPWIDKLFIPLALLLAVTRIQDGLVNGLAWSLAAGAGFALYAGGKFLQYWQNHGPRAVGLPLKLQLAGIGLWVASMIWRFAA</sequence>